<accession>A0A1T5KPJ4</accession>
<dbReference type="EMBL" id="FUZV01000001">
    <property type="protein sequence ID" value="SKC65590.1"/>
    <property type="molecule type" value="Genomic_DNA"/>
</dbReference>
<protein>
    <submittedName>
        <fullName evidence="2">UDP:flavonoid glycosyltransferase YjiC, YdhE family</fullName>
    </submittedName>
</protein>
<dbReference type="InterPro" id="IPR002213">
    <property type="entry name" value="UDP_glucos_trans"/>
</dbReference>
<keyword evidence="2" id="KW-0808">Transferase</keyword>
<proteinExistence type="predicted"/>
<dbReference type="Pfam" id="PF06722">
    <property type="entry name" value="EryCIII-like_C"/>
    <property type="match status" value="1"/>
</dbReference>
<dbReference type="SUPFAM" id="SSF53756">
    <property type="entry name" value="UDP-Glycosyltransferase/glycogen phosphorylase"/>
    <property type="match status" value="1"/>
</dbReference>
<name>A0A1T5KPJ4_9GAMM</name>
<dbReference type="Proteomes" id="UP000190341">
    <property type="component" value="Unassembled WGS sequence"/>
</dbReference>
<dbReference type="GO" id="GO:0017000">
    <property type="term" value="P:antibiotic biosynthetic process"/>
    <property type="evidence" value="ECO:0007669"/>
    <property type="project" value="UniProtKB-ARBA"/>
</dbReference>
<dbReference type="GO" id="GO:0016758">
    <property type="term" value="F:hexosyltransferase activity"/>
    <property type="evidence" value="ECO:0007669"/>
    <property type="project" value="UniProtKB-ARBA"/>
</dbReference>
<dbReference type="FunFam" id="3.40.50.2000:FF:000009">
    <property type="entry name" value="Sterol 3-beta-glucosyltransferase UGT80A2"/>
    <property type="match status" value="1"/>
</dbReference>
<dbReference type="STRING" id="428993.SAMN06296058_1894"/>
<dbReference type="Gene3D" id="3.40.50.2000">
    <property type="entry name" value="Glycogen Phosphorylase B"/>
    <property type="match status" value="2"/>
</dbReference>
<evidence type="ECO:0000313" key="3">
    <source>
        <dbReference type="Proteomes" id="UP000190341"/>
    </source>
</evidence>
<dbReference type="InterPro" id="IPR050426">
    <property type="entry name" value="Glycosyltransferase_28"/>
</dbReference>
<reference evidence="2 3" key="1">
    <citation type="submission" date="2017-02" db="EMBL/GenBank/DDBJ databases">
        <authorList>
            <person name="Peterson S.W."/>
        </authorList>
    </citation>
    <scope>NUCLEOTIDE SEQUENCE [LARGE SCALE GENOMIC DNA]</scope>
    <source>
        <strain evidence="2 3">P15</strain>
    </source>
</reference>
<dbReference type="AlphaFoldDB" id="A0A1T5KPJ4"/>
<feature type="domain" description="Erythromycin biosynthesis protein CIII-like C-terminal" evidence="1">
    <location>
        <begin position="277"/>
        <end position="383"/>
    </location>
</feature>
<dbReference type="CDD" id="cd03784">
    <property type="entry name" value="GT1_Gtf-like"/>
    <property type="match status" value="1"/>
</dbReference>
<dbReference type="InterPro" id="IPR010610">
    <property type="entry name" value="EryCIII-like_C"/>
</dbReference>
<dbReference type="RefSeq" id="WP_079724148.1">
    <property type="nucleotide sequence ID" value="NZ_BMCL01000002.1"/>
</dbReference>
<dbReference type="OrthoDB" id="9805366at2"/>
<dbReference type="GO" id="GO:0008194">
    <property type="term" value="F:UDP-glycosyltransferase activity"/>
    <property type="evidence" value="ECO:0007669"/>
    <property type="project" value="InterPro"/>
</dbReference>
<keyword evidence="3" id="KW-1185">Reference proteome</keyword>
<organism evidence="2 3">
    <name type="scientific">Pseudoxanthomonas indica</name>
    <dbReference type="NCBI Taxonomy" id="428993"/>
    <lineage>
        <taxon>Bacteria</taxon>
        <taxon>Pseudomonadati</taxon>
        <taxon>Pseudomonadota</taxon>
        <taxon>Gammaproteobacteria</taxon>
        <taxon>Lysobacterales</taxon>
        <taxon>Lysobacteraceae</taxon>
        <taxon>Pseudoxanthomonas</taxon>
    </lineage>
</organism>
<evidence type="ECO:0000313" key="2">
    <source>
        <dbReference type="EMBL" id="SKC65590.1"/>
    </source>
</evidence>
<gene>
    <name evidence="2" type="ORF">SAMN06296058_1894</name>
</gene>
<dbReference type="PANTHER" id="PTHR48050:SF13">
    <property type="entry name" value="STEROL 3-BETA-GLUCOSYLTRANSFERASE UGT80A2"/>
    <property type="match status" value="1"/>
</dbReference>
<sequence>MKLLILTYGTEGDTRPLAALGHALMQAGHTVELLGDASTLGIARSLGVPCSALAGDIRATLAAEGGMRDINRNLARLATQRSAEWMRQALEHGSDCDALIVSGLAAFVGLSAGEALNVPVIGAMLIPISPTREFATPFLPFAVPQAFNRGSHQLFNQLTWAIFRKATNRARADVGLPPRKSLWQTHPVLYGISPALVPRPRDWPDNAQICGQWIPPAEAQGWTTPDELVAYLDAGEPPIYIGFGSMAGFDHARLLEAVVGAVGSRRALFNAGWSGIDAGRLPANFHAVGHVPHDWLLPRVAMAIHHGGSGTTHSACRAGVPSIIVPFAGDQFFWGGRLRAAGIMRETLKGSSITATQLSRAIEFADTDAARMSAARLGESMRQEDGLAEGVRWVERYARS</sequence>
<dbReference type="PANTHER" id="PTHR48050">
    <property type="entry name" value="STEROL 3-BETA-GLUCOSYLTRANSFERASE"/>
    <property type="match status" value="1"/>
</dbReference>
<evidence type="ECO:0000259" key="1">
    <source>
        <dbReference type="Pfam" id="PF06722"/>
    </source>
</evidence>